<accession>A0A2P5W3D7</accession>
<dbReference type="AlphaFoldDB" id="A0A2P5W3D7"/>
<proteinExistence type="predicted"/>
<sequence length="324" mass="36759">MGVIAKLWNHLNREPNMRITKKLSLPPIDFVVETKSASSNSGVCRAKKKAVQTETMNTARISYKTKLMGYSVSHNLMVDLEEDFELQDGYVTMVLVDGVPSITFFDRVQQFIVRKMALIVVVKLLGKKIGFNAFFNKDKDDFDKILMGSPWVIFRHYLTIRPWSSNFFVANTEVENQIVWIKLSSLSEGYYSEMLLRAIRQVCSVGGVCRSQEVFDFQEEGGIDNVAINRGVDFVAKEGNNKVTVDLPRCGRDEFEDESSSGKENKLFRFGVTGKKSMGREVFIVEEDMHLKKPLDIEPTNHDQPTVGILEAMEGIIQAIENSY</sequence>
<dbReference type="OrthoDB" id="998778at2759"/>
<protein>
    <submittedName>
        <fullName evidence="1">Uncharacterized protein</fullName>
    </submittedName>
</protein>
<evidence type="ECO:0000313" key="2">
    <source>
        <dbReference type="Proteomes" id="UP000239757"/>
    </source>
</evidence>
<organism evidence="1 2">
    <name type="scientific">Gossypium barbadense</name>
    <name type="common">Sea Island cotton</name>
    <name type="synonym">Hibiscus barbadensis</name>
    <dbReference type="NCBI Taxonomy" id="3634"/>
    <lineage>
        <taxon>Eukaryota</taxon>
        <taxon>Viridiplantae</taxon>
        <taxon>Streptophyta</taxon>
        <taxon>Embryophyta</taxon>
        <taxon>Tracheophyta</taxon>
        <taxon>Spermatophyta</taxon>
        <taxon>Magnoliopsida</taxon>
        <taxon>eudicotyledons</taxon>
        <taxon>Gunneridae</taxon>
        <taxon>Pentapetalae</taxon>
        <taxon>rosids</taxon>
        <taxon>malvids</taxon>
        <taxon>Malvales</taxon>
        <taxon>Malvaceae</taxon>
        <taxon>Malvoideae</taxon>
        <taxon>Gossypium</taxon>
    </lineage>
</organism>
<reference evidence="1 2" key="1">
    <citation type="submission" date="2015-01" db="EMBL/GenBank/DDBJ databases">
        <title>Genome of allotetraploid Gossypium barbadense reveals genomic plasticity and fiber elongation in cotton evolution.</title>
        <authorList>
            <person name="Chen X."/>
            <person name="Liu X."/>
            <person name="Zhao B."/>
            <person name="Zheng H."/>
            <person name="Hu Y."/>
            <person name="Lu G."/>
            <person name="Yang C."/>
            <person name="Chen J."/>
            <person name="Shan C."/>
            <person name="Zhang L."/>
            <person name="Zhou Y."/>
            <person name="Wang L."/>
            <person name="Guo W."/>
            <person name="Bai Y."/>
            <person name="Ruan J."/>
            <person name="Shangguan X."/>
            <person name="Mao Y."/>
            <person name="Jiang J."/>
            <person name="Zhu Y."/>
            <person name="Lei J."/>
            <person name="Kang H."/>
            <person name="Chen S."/>
            <person name="He X."/>
            <person name="Wang R."/>
            <person name="Wang Y."/>
            <person name="Chen J."/>
            <person name="Wang L."/>
            <person name="Yu S."/>
            <person name="Wang B."/>
            <person name="Wei J."/>
            <person name="Song S."/>
            <person name="Lu X."/>
            <person name="Gao Z."/>
            <person name="Gu W."/>
            <person name="Deng X."/>
            <person name="Ma D."/>
            <person name="Wang S."/>
            <person name="Liang W."/>
            <person name="Fang L."/>
            <person name="Cai C."/>
            <person name="Zhu X."/>
            <person name="Zhou B."/>
            <person name="Zhang Y."/>
            <person name="Chen Z."/>
            <person name="Xu S."/>
            <person name="Zhu R."/>
            <person name="Wang S."/>
            <person name="Zhang T."/>
            <person name="Zhao G."/>
        </authorList>
    </citation>
    <scope>NUCLEOTIDE SEQUENCE [LARGE SCALE GENOMIC DNA]</scope>
    <source>
        <strain evidence="2">cv. Xinhai21</strain>
        <tissue evidence="1">Leaf</tissue>
    </source>
</reference>
<dbReference type="EMBL" id="KZ669337">
    <property type="protein sequence ID" value="PPR85583.1"/>
    <property type="molecule type" value="Genomic_DNA"/>
</dbReference>
<name>A0A2P5W3D7_GOSBA</name>
<gene>
    <name evidence="1" type="ORF">GOBAR_AA35107</name>
</gene>
<evidence type="ECO:0000313" key="1">
    <source>
        <dbReference type="EMBL" id="PPR85583.1"/>
    </source>
</evidence>
<dbReference type="Proteomes" id="UP000239757">
    <property type="component" value="Unassembled WGS sequence"/>
</dbReference>